<feature type="compositionally biased region" description="Polar residues" evidence="1">
    <location>
        <begin position="541"/>
        <end position="559"/>
    </location>
</feature>
<accession>T1IM84</accession>
<dbReference type="STRING" id="126957.T1IM84"/>
<dbReference type="PANTHER" id="PTHR46221:SF3">
    <property type="entry name" value="FERM AND PDZ DOMAIN-CONTAINING PROTEIN 4"/>
    <property type="match status" value="1"/>
</dbReference>
<name>T1IM84_STRMM</name>
<feature type="compositionally biased region" description="Low complexity" evidence="1">
    <location>
        <begin position="255"/>
        <end position="269"/>
    </location>
</feature>
<dbReference type="EMBL" id="JH430992">
    <property type="status" value="NOT_ANNOTATED_CDS"/>
    <property type="molecule type" value="Genomic_DNA"/>
</dbReference>
<dbReference type="HOGENOM" id="CLU_005748_0_0_1"/>
<evidence type="ECO:0000313" key="2">
    <source>
        <dbReference type="EnsemblMetazoa" id="SMAR002080-PA"/>
    </source>
</evidence>
<feature type="region of interest" description="Disordered" evidence="1">
    <location>
        <begin position="503"/>
        <end position="577"/>
    </location>
</feature>
<organism evidence="2 3">
    <name type="scientific">Strigamia maritima</name>
    <name type="common">European centipede</name>
    <name type="synonym">Geophilus maritimus</name>
    <dbReference type="NCBI Taxonomy" id="126957"/>
    <lineage>
        <taxon>Eukaryota</taxon>
        <taxon>Metazoa</taxon>
        <taxon>Ecdysozoa</taxon>
        <taxon>Arthropoda</taxon>
        <taxon>Myriapoda</taxon>
        <taxon>Chilopoda</taxon>
        <taxon>Pleurostigmophora</taxon>
        <taxon>Geophilomorpha</taxon>
        <taxon>Linotaeniidae</taxon>
        <taxon>Strigamia</taxon>
    </lineage>
</organism>
<dbReference type="PANTHER" id="PTHR46221">
    <property type="entry name" value="FERM AND PDZ DOMAIN-CONTAINING PROTEIN FAMILY MEMBER"/>
    <property type="match status" value="1"/>
</dbReference>
<dbReference type="OMA" id="LANREMM"/>
<feature type="region of interest" description="Disordered" evidence="1">
    <location>
        <begin position="251"/>
        <end position="272"/>
    </location>
</feature>
<proteinExistence type="predicted"/>
<dbReference type="Gene3D" id="1.20.1420.10">
    <property type="entry name" value="Talin, central domain"/>
    <property type="match status" value="1"/>
</dbReference>
<evidence type="ECO:0000256" key="1">
    <source>
        <dbReference type="SAM" id="MobiDB-lite"/>
    </source>
</evidence>
<dbReference type="EnsemblMetazoa" id="SMAR002080-RA">
    <property type="protein sequence ID" value="SMAR002080-PA"/>
    <property type="gene ID" value="SMAR002080"/>
</dbReference>
<dbReference type="Proteomes" id="UP000014500">
    <property type="component" value="Unassembled WGS sequence"/>
</dbReference>
<evidence type="ECO:0008006" key="4">
    <source>
        <dbReference type="Google" id="ProtNLM"/>
    </source>
</evidence>
<reference evidence="3" key="1">
    <citation type="submission" date="2011-05" db="EMBL/GenBank/DDBJ databases">
        <authorList>
            <person name="Richards S.R."/>
            <person name="Qu J."/>
            <person name="Jiang H."/>
            <person name="Jhangiani S.N."/>
            <person name="Agravi P."/>
            <person name="Goodspeed R."/>
            <person name="Gross S."/>
            <person name="Mandapat C."/>
            <person name="Jackson L."/>
            <person name="Mathew T."/>
            <person name="Pu L."/>
            <person name="Thornton R."/>
            <person name="Saada N."/>
            <person name="Wilczek-Boney K.B."/>
            <person name="Lee S."/>
            <person name="Kovar C."/>
            <person name="Wu Y."/>
            <person name="Scherer S.E."/>
            <person name="Worley K.C."/>
            <person name="Muzny D.M."/>
            <person name="Gibbs R."/>
        </authorList>
    </citation>
    <scope>NUCLEOTIDE SEQUENCE</scope>
    <source>
        <strain evidence="3">Brora</strain>
    </source>
</reference>
<feature type="region of interest" description="Disordered" evidence="1">
    <location>
        <begin position="404"/>
        <end position="424"/>
    </location>
</feature>
<dbReference type="AlphaFoldDB" id="T1IM84"/>
<evidence type="ECO:0000313" key="3">
    <source>
        <dbReference type="Proteomes" id="UP000014500"/>
    </source>
</evidence>
<sequence>MTDNNLNIVLNLEDRDAEELVLLLQGYYHLLTDKELPVHQEKDRWAEDAAPPYHTQHRVQTDDWNYIDSGKEKSVDLSTAPAYKPSSQKMLTANGHVGTLTPAGNDGNKLDSTSSKTNSTVDNNMNKMNNGRKTPPPPPPPRGDINNLNVKAKFNATSAIDWEKDKDKDDQKDVIEAKNDEVIRRVAEMQQIVHSAENYLTGRTGPTETVPRVQVFADQLPKLKAADSLLLLAQVNRESESELETVCKLEVQDEPSGSDTDSISTPTDSPSHRCELQRKLAKPQNNASLIGSSFGLHSPDNLPFSMHKANLKDLMKKLQCENNDLPYPFAEGTLYLDPDIIDLTMIPPPMTPDREGVDLPFAVSMPPTPFADRGSLELELRALEAHFYQEAFALQKDIAEQTRGLKNGGVGGSPPPPPPKGWGAGDNLDNFISAVSVPPPPPPSEAQLAALTFPIHSPVVELTPEDISAFIIPPPPASSSSESDCEMIARFQEAADSINEVMGAPGTTPGVRRKCIGSSSSKPLFHLQAPPPRPLHKRPTTSENQGDSSGYETQASSVVSCDARDLPGGSPDDVFGKMQADDASVISGGSSGTHGDNEDEGLDVAELSKSFYVNEAIEIEIGSPFKRQMSMPRSVKNAEGVVIGAHKPPVHPQSVKIARTANGGGGGNLPLVPKPVLPKSPPGHSPKRALPKPPVYVNGRNEACDTVEITMNGLDNDLMMTTEVYSFVLPQEESDLLQLLGTEAPLQKAESLVAKMVGRLDEILDGCLANREMMMSADSGKLATAKDSLITEARRFVTASKLFVKSIAEGEAKLTNNLGVCVVLLERMLKVTEVLAANTSSPIQTQNVTLKVRDVAATYVQTTRAAAAAVGKAINDPDMNILMQQATTLAAVLTALMRTLRAFNP</sequence>
<protein>
    <recommendedName>
        <fullName evidence="4">FERM domain-containing protein</fullName>
    </recommendedName>
</protein>
<keyword evidence="3" id="KW-1185">Reference proteome</keyword>
<reference evidence="2" key="2">
    <citation type="submission" date="2015-02" db="UniProtKB">
        <authorList>
            <consortium name="EnsemblMetazoa"/>
        </authorList>
    </citation>
    <scope>IDENTIFICATION</scope>
</reference>
<dbReference type="eggNOG" id="KOG3552">
    <property type="taxonomic scope" value="Eukaryota"/>
</dbReference>
<feature type="region of interest" description="Disordered" evidence="1">
    <location>
        <begin position="94"/>
        <end position="145"/>
    </location>
</feature>
<feature type="compositionally biased region" description="Polar residues" evidence="1">
    <location>
        <begin position="110"/>
        <end position="132"/>
    </location>
</feature>